<evidence type="ECO:0000259" key="23">
    <source>
        <dbReference type="Pfam" id="PF08245"/>
    </source>
</evidence>
<keyword evidence="11" id="KW-0547">Nucleotide-binding</keyword>
<dbReference type="GO" id="GO:0046872">
    <property type="term" value="F:metal ion binding"/>
    <property type="evidence" value="ECO:0007669"/>
    <property type="project" value="UniProtKB-KW"/>
</dbReference>
<dbReference type="Pfam" id="PF02875">
    <property type="entry name" value="Mur_ligase_C"/>
    <property type="match status" value="1"/>
</dbReference>
<dbReference type="NCBIfam" id="TIGR01499">
    <property type="entry name" value="folC"/>
    <property type="match status" value="1"/>
</dbReference>
<comment type="catalytic activity">
    <reaction evidence="19">
        <text>10-formyltetrahydrofolyl-(gamma-L-Glu)(n) + L-glutamate + ATP = 10-formyltetrahydrofolyl-(gamma-L-Glu)(n+1) + ADP + phosphate + H(+)</text>
        <dbReference type="Rhea" id="RHEA:51904"/>
        <dbReference type="Rhea" id="RHEA-COMP:13088"/>
        <dbReference type="Rhea" id="RHEA-COMP:14300"/>
        <dbReference type="ChEBI" id="CHEBI:15378"/>
        <dbReference type="ChEBI" id="CHEBI:29985"/>
        <dbReference type="ChEBI" id="CHEBI:30616"/>
        <dbReference type="ChEBI" id="CHEBI:43474"/>
        <dbReference type="ChEBI" id="CHEBI:134413"/>
        <dbReference type="ChEBI" id="CHEBI:456216"/>
        <dbReference type="EC" id="6.3.2.17"/>
    </reaction>
</comment>
<comment type="pathway">
    <text evidence="4">Cofactor biosynthesis; tetrahydrofolylpolyglutamate biosynthesis.</text>
</comment>
<evidence type="ECO:0000259" key="22">
    <source>
        <dbReference type="Pfam" id="PF02875"/>
    </source>
</evidence>
<evidence type="ECO:0000256" key="16">
    <source>
        <dbReference type="ARBA" id="ARBA00030592"/>
    </source>
</evidence>
<dbReference type="Gene3D" id="3.40.1190.10">
    <property type="entry name" value="Mur-like, catalytic domain"/>
    <property type="match status" value="1"/>
</dbReference>
<keyword evidence="25" id="KW-1185">Reference proteome</keyword>
<dbReference type="EC" id="6.3.2.12" evidence="6"/>
<sequence>MNYQETISWMFAQLPMYQQQGASAYKKDLTNTILLANHLDNPEKKIKAVHVAGTNGKGSTSSMIASILQESGLKVGLYTSPHLKDFRERIKINGEMISEDFVVKFIQQNKSFFEENSLSFFEMTVGLAFDYFVKESVDIAVIEVGMGGRLDSTNIITPLVSVITNIGFDHTQFLGNTIEAIAGEKAGIIKSKIPVVVGEYTEETKKVFLAKAEECKSNIYFASDLIQEDYPSGLLGDYQIHNKKTVLQAIKLLKQHFQISADEVKNGLLNVVQNTGLLGRWQQIHSNPKVICDTAHNSHGLKIVLNQIQKEKFNQLHFVLGVVNDKDLEDILPLFPKNAKYYFSKPNVPRGLDTAVLKEKAEVYGLIGFVYNSISEAYEEALKASTENDFIYIGGSTFVVAEIV</sequence>
<evidence type="ECO:0000256" key="15">
    <source>
        <dbReference type="ARBA" id="ARBA00030048"/>
    </source>
</evidence>
<dbReference type="Proteomes" id="UP000184488">
    <property type="component" value="Unassembled WGS sequence"/>
</dbReference>
<dbReference type="GO" id="GO:0008841">
    <property type="term" value="F:dihydrofolate synthase activity"/>
    <property type="evidence" value="ECO:0007669"/>
    <property type="project" value="UniProtKB-EC"/>
</dbReference>
<dbReference type="RefSeq" id="WP_073312036.1">
    <property type="nucleotide sequence ID" value="NZ_FQZI01000005.1"/>
</dbReference>
<dbReference type="InterPro" id="IPR036615">
    <property type="entry name" value="Mur_ligase_C_dom_sf"/>
</dbReference>
<comment type="cofactor">
    <cofactor evidence="1">
        <name>Mg(2+)</name>
        <dbReference type="ChEBI" id="CHEBI:18420"/>
    </cofactor>
</comment>
<evidence type="ECO:0000256" key="6">
    <source>
        <dbReference type="ARBA" id="ARBA00013023"/>
    </source>
</evidence>
<keyword evidence="13" id="KW-0460">Magnesium</keyword>
<comment type="catalytic activity">
    <reaction evidence="21">
        <text>7,8-dihydropteroate + L-glutamate + ATP = 7,8-dihydrofolate + ADP + phosphate + H(+)</text>
        <dbReference type="Rhea" id="RHEA:23584"/>
        <dbReference type="ChEBI" id="CHEBI:15378"/>
        <dbReference type="ChEBI" id="CHEBI:17839"/>
        <dbReference type="ChEBI" id="CHEBI:29985"/>
        <dbReference type="ChEBI" id="CHEBI:30616"/>
        <dbReference type="ChEBI" id="CHEBI:43474"/>
        <dbReference type="ChEBI" id="CHEBI:57451"/>
        <dbReference type="ChEBI" id="CHEBI:456216"/>
        <dbReference type="EC" id="6.3.2.12"/>
    </reaction>
</comment>
<comment type="catalytic activity">
    <reaction evidence="18">
        <text>(6S)-5,6,7,8-tetrahydrofolyl-(gamma-L-Glu)(n) + L-glutamate + ATP = (6S)-5,6,7,8-tetrahydrofolyl-(gamma-L-Glu)(n+1) + ADP + phosphate + H(+)</text>
        <dbReference type="Rhea" id="RHEA:10580"/>
        <dbReference type="Rhea" id="RHEA-COMP:14738"/>
        <dbReference type="Rhea" id="RHEA-COMP:14740"/>
        <dbReference type="ChEBI" id="CHEBI:15378"/>
        <dbReference type="ChEBI" id="CHEBI:29985"/>
        <dbReference type="ChEBI" id="CHEBI:30616"/>
        <dbReference type="ChEBI" id="CHEBI:43474"/>
        <dbReference type="ChEBI" id="CHEBI:141005"/>
        <dbReference type="ChEBI" id="CHEBI:456216"/>
        <dbReference type="EC" id="6.3.2.17"/>
    </reaction>
</comment>
<keyword evidence="9" id="KW-0436">Ligase</keyword>
<evidence type="ECO:0000256" key="13">
    <source>
        <dbReference type="ARBA" id="ARBA00022842"/>
    </source>
</evidence>
<comment type="catalytic activity">
    <reaction evidence="20">
        <text>(6R)-5,10-methylenetetrahydrofolyl-(gamma-L-Glu)(n) + L-glutamate + ATP = (6R)-5,10-methylenetetrahydrofolyl-(gamma-L-Glu)(n+1) + ADP + phosphate + H(+)</text>
        <dbReference type="Rhea" id="RHEA:51912"/>
        <dbReference type="Rhea" id="RHEA-COMP:13257"/>
        <dbReference type="Rhea" id="RHEA-COMP:13258"/>
        <dbReference type="ChEBI" id="CHEBI:15378"/>
        <dbReference type="ChEBI" id="CHEBI:29985"/>
        <dbReference type="ChEBI" id="CHEBI:30616"/>
        <dbReference type="ChEBI" id="CHEBI:43474"/>
        <dbReference type="ChEBI" id="CHEBI:136572"/>
        <dbReference type="ChEBI" id="CHEBI:456216"/>
        <dbReference type="EC" id="6.3.2.17"/>
    </reaction>
</comment>
<evidence type="ECO:0000256" key="9">
    <source>
        <dbReference type="ARBA" id="ARBA00022598"/>
    </source>
</evidence>
<dbReference type="InterPro" id="IPR013221">
    <property type="entry name" value="Mur_ligase_cen"/>
</dbReference>
<comment type="function">
    <text evidence="2">Functions in two distinct reactions of the de novo folate biosynthetic pathway. Catalyzes the addition of a glutamate residue to dihydropteroate (7,8-dihydropteroate or H2Pte) to form dihydrofolate (7,8-dihydrofolate monoglutamate or H2Pte-Glu). Also catalyzes successive additions of L-glutamate to tetrahydrofolate or 10-formyltetrahydrofolate or 5,10-methylenetetrahydrofolate, leading to folylpolyglutamate derivatives.</text>
</comment>
<dbReference type="STRING" id="415425.SAMN05444363_2722"/>
<proteinExistence type="inferred from homology"/>
<evidence type="ECO:0000313" key="24">
    <source>
        <dbReference type="EMBL" id="SHJ11879.1"/>
    </source>
</evidence>
<keyword evidence="14" id="KW-0289">Folate biosynthesis</keyword>
<dbReference type="GO" id="GO:0004326">
    <property type="term" value="F:tetrahydrofolylpolyglutamate synthase activity"/>
    <property type="evidence" value="ECO:0007669"/>
    <property type="project" value="UniProtKB-EC"/>
</dbReference>
<comment type="similarity">
    <text evidence="5">Belongs to the folylpolyglutamate synthase family.</text>
</comment>
<dbReference type="EMBL" id="FQZI01000005">
    <property type="protein sequence ID" value="SHJ11879.1"/>
    <property type="molecule type" value="Genomic_DNA"/>
</dbReference>
<dbReference type="Gene3D" id="3.90.190.20">
    <property type="entry name" value="Mur ligase, C-terminal domain"/>
    <property type="match status" value="1"/>
</dbReference>
<dbReference type="AlphaFoldDB" id="A0A1M6GPN6"/>
<evidence type="ECO:0000256" key="19">
    <source>
        <dbReference type="ARBA" id="ARBA00047808"/>
    </source>
</evidence>
<protein>
    <recommendedName>
        <fullName evidence="8">Dihydrofolate synthase/folylpolyglutamate synthase</fullName>
        <ecNumber evidence="6">6.3.2.12</ecNumber>
        <ecNumber evidence="7">6.3.2.17</ecNumber>
    </recommendedName>
    <alternativeName>
        <fullName evidence="17">Folylpoly-gamma-glutamate synthetase-dihydrofolate synthetase</fullName>
    </alternativeName>
    <alternativeName>
        <fullName evidence="15">Folylpolyglutamate synthetase</fullName>
    </alternativeName>
    <alternativeName>
        <fullName evidence="16">Tetrahydrofolylpolyglutamate synthase</fullName>
    </alternativeName>
</protein>
<evidence type="ECO:0000256" key="14">
    <source>
        <dbReference type="ARBA" id="ARBA00022909"/>
    </source>
</evidence>
<dbReference type="PROSITE" id="PS01011">
    <property type="entry name" value="FOLYLPOLYGLU_SYNT_1"/>
    <property type="match status" value="1"/>
</dbReference>
<dbReference type="InterPro" id="IPR036565">
    <property type="entry name" value="Mur-like_cat_sf"/>
</dbReference>
<organism evidence="24 25">
    <name type="scientific">Flavobacterium terrae</name>
    <dbReference type="NCBI Taxonomy" id="415425"/>
    <lineage>
        <taxon>Bacteria</taxon>
        <taxon>Pseudomonadati</taxon>
        <taxon>Bacteroidota</taxon>
        <taxon>Flavobacteriia</taxon>
        <taxon>Flavobacteriales</taxon>
        <taxon>Flavobacteriaceae</taxon>
        <taxon>Flavobacterium</taxon>
    </lineage>
</organism>
<reference evidence="25" key="1">
    <citation type="submission" date="2016-11" db="EMBL/GenBank/DDBJ databases">
        <authorList>
            <person name="Varghese N."/>
            <person name="Submissions S."/>
        </authorList>
    </citation>
    <scope>NUCLEOTIDE SEQUENCE [LARGE SCALE GENOMIC DNA]</scope>
    <source>
        <strain evidence="25">DSM 18829</strain>
    </source>
</reference>
<feature type="domain" description="Mur ligase C-terminal" evidence="22">
    <location>
        <begin position="279"/>
        <end position="396"/>
    </location>
</feature>
<dbReference type="SUPFAM" id="SSF53244">
    <property type="entry name" value="MurD-like peptide ligases, peptide-binding domain"/>
    <property type="match status" value="1"/>
</dbReference>
<evidence type="ECO:0000256" key="18">
    <source>
        <dbReference type="ARBA" id="ARBA00047493"/>
    </source>
</evidence>
<evidence type="ECO:0000256" key="4">
    <source>
        <dbReference type="ARBA" id="ARBA00005150"/>
    </source>
</evidence>
<dbReference type="GO" id="GO:0046656">
    <property type="term" value="P:folic acid biosynthetic process"/>
    <property type="evidence" value="ECO:0007669"/>
    <property type="project" value="UniProtKB-KW"/>
</dbReference>
<evidence type="ECO:0000256" key="5">
    <source>
        <dbReference type="ARBA" id="ARBA00008276"/>
    </source>
</evidence>
<dbReference type="PIRSF" id="PIRSF001563">
    <property type="entry name" value="Folylpolyglu_synth"/>
    <property type="match status" value="1"/>
</dbReference>
<keyword evidence="12" id="KW-0067">ATP-binding</keyword>
<evidence type="ECO:0000256" key="2">
    <source>
        <dbReference type="ARBA" id="ARBA00002714"/>
    </source>
</evidence>
<dbReference type="InterPro" id="IPR018109">
    <property type="entry name" value="Folylpolyglutamate_synth_CS"/>
</dbReference>
<evidence type="ECO:0000256" key="7">
    <source>
        <dbReference type="ARBA" id="ARBA00013025"/>
    </source>
</evidence>
<name>A0A1M6GPN6_9FLAO</name>
<dbReference type="GO" id="GO:0005524">
    <property type="term" value="F:ATP binding"/>
    <property type="evidence" value="ECO:0007669"/>
    <property type="project" value="UniProtKB-KW"/>
</dbReference>
<keyword evidence="10" id="KW-0479">Metal-binding</keyword>
<dbReference type="SUPFAM" id="SSF53623">
    <property type="entry name" value="MurD-like peptide ligases, catalytic domain"/>
    <property type="match status" value="1"/>
</dbReference>
<evidence type="ECO:0000256" key="21">
    <source>
        <dbReference type="ARBA" id="ARBA00049161"/>
    </source>
</evidence>
<feature type="domain" description="Mur ligase central" evidence="23">
    <location>
        <begin position="51"/>
        <end position="220"/>
    </location>
</feature>
<dbReference type="FunFam" id="3.40.1190.10:FF:000011">
    <property type="entry name" value="Folylpolyglutamate synthase/dihydrofolate synthase"/>
    <property type="match status" value="1"/>
</dbReference>
<dbReference type="EC" id="6.3.2.17" evidence="7"/>
<dbReference type="PROSITE" id="PS01012">
    <property type="entry name" value="FOLYLPOLYGLU_SYNT_2"/>
    <property type="match status" value="1"/>
</dbReference>
<dbReference type="PANTHER" id="PTHR11136">
    <property type="entry name" value="FOLYLPOLYGLUTAMATE SYNTHASE-RELATED"/>
    <property type="match status" value="1"/>
</dbReference>
<evidence type="ECO:0000256" key="3">
    <source>
        <dbReference type="ARBA" id="ARBA00004799"/>
    </source>
</evidence>
<accession>A0A1M6GPN6</accession>
<gene>
    <name evidence="24" type="ORF">SAMN05444363_2722</name>
</gene>
<dbReference type="PANTHER" id="PTHR11136:SF0">
    <property type="entry name" value="DIHYDROFOLATE SYNTHETASE-RELATED"/>
    <property type="match status" value="1"/>
</dbReference>
<dbReference type="InterPro" id="IPR001645">
    <property type="entry name" value="Folylpolyglutamate_synth"/>
</dbReference>
<dbReference type="OrthoDB" id="9809356at2"/>
<evidence type="ECO:0000256" key="10">
    <source>
        <dbReference type="ARBA" id="ARBA00022723"/>
    </source>
</evidence>
<dbReference type="GO" id="GO:0005737">
    <property type="term" value="C:cytoplasm"/>
    <property type="evidence" value="ECO:0007669"/>
    <property type="project" value="TreeGrafter"/>
</dbReference>
<evidence type="ECO:0000256" key="12">
    <source>
        <dbReference type="ARBA" id="ARBA00022840"/>
    </source>
</evidence>
<evidence type="ECO:0000256" key="8">
    <source>
        <dbReference type="ARBA" id="ARBA00019357"/>
    </source>
</evidence>
<evidence type="ECO:0000256" key="17">
    <source>
        <dbReference type="ARBA" id="ARBA00032510"/>
    </source>
</evidence>
<dbReference type="Pfam" id="PF08245">
    <property type="entry name" value="Mur_ligase_M"/>
    <property type="match status" value="1"/>
</dbReference>
<evidence type="ECO:0000256" key="11">
    <source>
        <dbReference type="ARBA" id="ARBA00022741"/>
    </source>
</evidence>
<evidence type="ECO:0000256" key="20">
    <source>
        <dbReference type="ARBA" id="ARBA00049035"/>
    </source>
</evidence>
<evidence type="ECO:0000256" key="1">
    <source>
        <dbReference type="ARBA" id="ARBA00001946"/>
    </source>
</evidence>
<comment type="pathway">
    <text evidence="3">Cofactor biosynthesis; tetrahydrofolate biosynthesis; 7,8-dihydrofolate from 2-amino-4-hydroxy-6-hydroxymethyl-7,8-dihydropteridine diphosphate and 4-aminobenzoate: step 2/2.</text>
</comment>
<dbReference type="InterPro" id="IPR004101">
    <property type="entry name" value="Mur_ligase_C"/>
</dbReference>
<evidence type="ECO:0000313" key="25">
    <source>
        <dbReference type="Proteomes" id="UP000184488"/>
    </source>
</evidence>